<organism evidence="2 3">
    <name type="scientific">Pelagirhabdus alkalitolerans</name>
    <dbReference type="NCBI Taxonomy" id="1612202"/>
    <lineage>
        <taxon>Bacteria</taxon>
        <taxon>Bacillati</taxon>
        <taxon>Bacillota</taxon>
        <taxon>Bacilli</taxon>
        <taxon>Bacillales</taxon>
        <taxon>Bacillaceae</taxon>
        <taxon>Pelagirhabdus</taxon>
    </lineage>
</organism>
<keyword evidence="1" id="KW-0812">Transmembrane</keyword>
<dbReference type="OrthoDB" id="2355666at2"/>
<evidence type="ECO:0000313" key="2">
    <source>
        <dbReference type="EMBL" id="SDC12860.1"/>
    </source>
</evidence>
<reference evidence="3" key="1">
    <citation type="submission" date="2016-09" db="EMBL/GenBank/DDBJ databases">
        <authorList>
            <person name="Varghese N."/>
            <person name="Submissions S."/>
        </authorList>
    </citation>
    <scope>NUCLEOTIDE SEQUENCE [LARGE SCALE GENOMIC DNA]</scope>
    <source>
        <strain evidence="3">S5</strain>
    </source>
</reference>
<dbReference type="RefSeq" id="WP_090795270.1">
    <property type="nucleotide sequence ID" value="NZ_FMYI01000004.1"/>
</dbReference>
<gene>
    <name evidence="2" type="ORF">SAMN05421734_104206</name>
</gene>
<proteinExistence type="predicted"/>
<accession>A0A1G6J2I1</accession>
<feature type="transmembrane region" description="Helical" evidence="1">
    <location>
        <begin position="7"/>
        <end position="24"/>
    </location>
</feature>
<dbReference type="AlphaFoldDB" id="A0A1G6J2I1"/>
<dbReference type="InterPro" id="IPR025426">
    <property type="entry name" value="DUF4305"/>
</dbReference>
<evidence type="ECO:0000313" key="3">
    <source>
        <dbReference type="Proteomes" id="UP000242949"/>
    </source>
</evidence>
<protein>
    <recommendedName>
        <fullName evidence="4">DUF4305 domain-containing protein</fullName>
    </recommendedName>
</protein>
<dbReference type="STRING" id="1612202.SAMN05421734_104206"/>
<evidence type="ECO:0008006" key="4">
    <source>
        <dbReference type="Google" id="ProtNLM"/>
    </source>
</evidence>
<name>A0A1G6J2I1_9BACI</name>
<dbReference type="Proteomes" id="UP000242949">
    <property type="component" value="Unassembled WGS sequence"/>
</dbReference>
<keyword evidence="3" id="KW-1185">Reference proteome</keyword>
<keyword evidence="1" id="KW-0472">Membrane</keyword>
<sequence length="69" mass="7984">MRISPLFNAFVYFLIGSVFVYFAYQSIEDTVLNGITILLTIVASLEYGASIRLIKLHRRMKQQNNQTKK</sequence>
<dbReference type="Pfam" id="PF14146">
    <property type="entry name" value="DUF4305"/>
    <property type="match status" value="1"/>
</dbReference>
<keyword evidence="1" id="KW-1133">Transmembrane helix</keyword>
<feature type="transmembrane region" description="Helical" evidence="1">
    <location>
        <begin position="30"/>
        <end position="54"/>
    </location>
</feature>
<dbReference type="EMBL" id="FMYI01000004">
    <property type="protein sequence ID" value="SDC12860.1"/>
    <property type="molecule type" value="Genomic_DNA"/>
</dbReference>
<evidence type="ECO:0000256" key="1">
    <source>
        <dbReference type="SAM" id="Phobius"/>
    </source>
</evidence>